<dbReference type="AlphaFoldDB" id="F3QM58"/>
<dbReference type="GO" id="GO:0097351">
    <property type="term" value="F:toxin sequestering activity"/>
    <property type="evidence" value="ECO:0007669"/>
    <property type="project" value="InterPro"/>
</dbReference>
<reference evidence="1 2" key="1">
    <citation type="submission" date="2011-02" db="EMBL/GenBank/DDBJ databases">
        <authorList>
            <person name="Weinstock G."/>
            <person name="Sodergren E."/>
            <person name="Clifton S."/>
            <person name="Fulton L."/>
            <person name="Fulton B."/>
            <person name="Courtney L."/>
            <person name="Fronick C."/>
            <person name="Harrison M."/>
            <person name="Strong C."/>
            <person name="Farmer C."/>
            <person name="Delahaunty K."/>
            <person name="Markovic C."/>
            <person name="Hall O."/>
            <person name="Minx P."/>
            <person name="Tomlinson C."/>
            <person name="Mitreva M."/>
            <person name="Hou S."/>
            <person name="Chen J."/>
            <person name="Wollam A."/>
            <person name="Pepin K.H."/>
            <person name="Johnson M."/>
            <person name="Bhonagiri V."/>
            <person name="Zhang X."/>
            <person name="Suruliraj S."/>
            <person name="Warren W."/>
            <person name="Chinwalla A."/>
            <person name="Mardis E.R."/>
            <person name="Wilson R.K."/>
        </authorList>
    </citation>
    <scope>NUCLEOTIDE SEQUENCE [LARGE SCALE GENOMIC DNA]</scope>
    <source>
        <strain evidence="1 2">YIT 11859</strain>
    </source>
</reference>
<dbReference type="GO" id="GO:0001558">
    <property type="term" value="P:regulation of cell growth"/>
    <property type="evidence" value="ECO:0007669"/>
    <property type="project" value="InterPro"/>
</dbReference>
<accession>F3QM58</accession>
<sequence>MLTNCEDELVLNNFLSILAKDIENCPQNLVPMTVEKFIKIFSLVEDIKIDLETPLDEEDDE</sequence>
<keyword evidence="2" id="KW-1185">Reference proteome</keyword>
<proteinExistence type="predicted"/>
<evidence type="ECO:0000313" key="1">
    <source>
        <dbReference type="EMBL" id="EGG52365.1"/>
    </source>
</evidence>
<dbReference type="Pfam" id="PF15937">
    <property type="entry name" value="PrlF_antitoxin"/>
    <property type="match status" value="1"/>
</dbReference>
<protein>
    <submittedName>
        <fullName evidence="1">Toxin-antitoxin system, antitoxin component, AbrB domain protein</fullName>
    </submittedName>
</protein>
<comment type="caution">
    <text evidence="1">The sequence shown here is derived from an EMBL/GenBank/DDBJ whole genome shotgun (WGS) entry which is preliminary data.</text>
</comment>
<dbReference type="EMBL" id="AFBP01000070">
    <property type="protein sequence ID" value="EGG52365.1"/>
    <property type="molecule type" value="Genomic_DNA"/>
</dbReference>
<name>F3QM58_9BURK</name>
<dbReference type="Proteomes" id="UP000005156">
    <property type="component" value="Unassembled WGS sequence"/>
</dbReference>
<gene>
    <name evidence="1" type="ORF">HMPREF9439_02035</name>
</gene>
<dbReference type="InterPro" id="IPR031848">
    <property type="entry name" value="PrlF_antitoxin"/>
</dbReference>
<dbReference type="GO" id="GO:0003700">
    <property type="term" value="F:DNA-binding transcription factor activity"/>
    <property type="evidence" value="ECO:0007669"/>
    <property type="project" value="InterPro"/>
</dbReference>
<dbReference type="HOGENOM" id="CLU_2918486_0_0_4"/>
<organism evidence="1 2">
    <name type="scientific">Parasutterella excrementihominis YIT 11859</name>
    <dbReference type="NCBI Taxonomy" id="762966"/>
    <lineage>
        <taxon>Bacteria</taxon>
        <taxon>Pseudomonadati</taxon>
        <taxon>Pseudomonadota</taxon>
        <taxon>Betaproteobacteria</taxon>
        <taxon>Burkholderiales</taxon>
        <taxon>Sutterellaceae</taxon>
        <taxon>Parasutterella</taxon>
    </lineage>
</organism>
<evidence type="ECO:0000313" key="2">
    <source>
        <dbReference type="Proteomes" id="UP000005156"/>
    </source>
</evidence>